<name>A0A4Y2ACX1_ARAVE</name>
<protein>
    <recommendedName>
        <fullName evidence="3">Nucleic-acid-binding protein from mobile element jockey</fullName>
    </recommendedName>
</protein>
<dbReference type="EMBL" id="BGPR01000012">
    <property type="protein sequence ID" value="GBL77447.1"/>
    <property type="molecule type" value="Genomic_DNA"/>
</dbReference>
<reference evidence="1 2" key="1">
    <citation type="journal article" date="2019" name="Sci. Rep.">
        <title>Orb-weaving spider Araneus ventricosus genome elucidates the spidroin gene catalogue.</title>
        <authorList>
            <person name="Kono N."/>
            <person name="Nakamura H."/>
            <person name="Ohtoshi R."/>
            <person name="Moran D.A.P."/>
            <person name="Shinohara A."/>
            <person name="Yoshida Y."/>
            <person name="Fujiwara M."/>
            <person name="Mori M."/>
            <person name="Tomita M."/>
            <person name="Arakawa K."/>
        </authorList>
    </citation>
    <scope>NUCLEOTIDE SEQUENCE [LARGE SCALE GENOMIC DNA]</scope>
</reference>
<evidence type="ECO:0008006" key="3">
    <source>
        <dbReference type="Google" id="ProtNLM"/>
    </source>
</evidence>
<accession>A0A4Y2ACX1</accession>
<evidence type="ECO:0000313" key="2">
    <source>
        <dbReference type="Proteomes" id="UP000499080"/>
    </source>
</evidence>
<proteinExistence type="predicted"/>
<dbReference type="Proteomes" id="UP000499080">
    <property type="component" value="Unassembled WGS sequence"/>
</dbReference>
<gene>
    <name evidence="1" type="ORF">AVEN_41839_1</name>
</gene>
<keyword evidence="2" id="KW-1185">Reference proteome</keyword>
<comment type="caution">
    <text evidence="1">The sequence shown here is derived from an EMBL/GenBank/DDBJ whole genome shotgun (WGS) entry which is preliminary data.</text>
</comment>
<evidence type="ECO:0000313" key="1">
    <source>
        <dbReference type="EMBL" id="GBL77447.1"/>
    </source>
</evidence>
<dbReference type="OrthoDB" id="6570988at2759"/>
<sequence length="183" mass="20752">MRRFVKPNSSQETSPILVTILGTYLPDSVKIWFINQKIQPFIDRLRQCTKCFSFFHPIRVCEKSQACHLCGTGHVGPCQGPAKCINCQGPHSATSKTCPMYSKEQQMLELKSRKHLTTGEARCIFSHASNATYATAVKSNMIRDDFESIVDQKIESILQSLLQKMQKQTLTFQEKMEQVSCLS</sequence>
<dbReference type="AlphaFoldDB" id="A0A4Y2ACX1"/>
<organism evidence="1 2">
    <name type="scientific">Araneus ventricosus</name>
    <name type="common">Orbweaver spider</name>
    <name type="synonym">Epeira ventricosa</name>
    <dbReference type="NCBI Taxonomy" id="182803"/>
    <lineage>
        <taxon>Eukaryota</taxon>
        <taxon>Metazoa</taxon>
        <taxon>Ecdysozoa</taxon>
        <taxon>Arthropoda</taxon>
        <taxon>Chelicerata</taxon>
        <taxon>Arachnida</taxon>
        <taxon>Araneae</taxon>
        <taxon>Araneomorphae</taxon>
        <taxon>Entelegynae</taxon>
        <taxon>Araneoidea</taxon>
        <taxon>Araneidae</taxon>
        <taxon>Araneus</taxon>
    </lineage>
</organism>